<feature type="domain" description="CUB" evidence="7">
    <location>
        <begin position="23"/>
        <end position="143"/>
    </location>
</feature>
<dbReference type="Proteomes" id="UP000594262">
    <property type="component" value="Unplaced"/>
</dbReference>
<feature type="domain" description="CUB" evidence="7">
    <location>
        <begin position="155"/>
        <end position="282"/>
    </location>
</feature>
<keyword evidence="5" id="KW-0472">Membrane</keyword>
<feature type="transmembrane region" description="Helical" evidence="5">
    <location>
        <begin position="293"/>
        <end position="314"/>
    </location>
</feature>
<keyword evidence="5" id="KW-0812">Transmembrane</keyword>
<dbReference type="OrthoDB" id="5985940at2759"/>
<dbReference type="PROSITE" id="PS01180">
    <property type="entry name" value="CUB"/>
    <property type="match status" value="2"/>
</dbReference>
<dbReference type="Pfam" id="PF00431">
    <property type="entry name" value="CUB"/>
    <property type="match status" value="2"/>
</dbReference>
<feature type="signal peptide" evidence="6">
    <location>
        <begin position="1"/>
        <end position="19"/>
    </location>
</feature>
<dbReference type="SUPFAM" id="SSF49854">
    <property type="entry name" value="Spermadhesin, CUB domain"/>
    <property type="match status" value="2"/>
</dbReference>
<evidence type="ECO:0000313" key="9">
    <source>
        <dbReference type="Proteomes" id="UP000594262"/>
    </source>
</evidence>
<evidence type="ECO:0000256" key="3">
    <source>
        <dbReference type="PROSITE-ProRule" id="PRU00059"/>
    </source>
</evidence>
<keyword evidence="9" id="KW-1185">Reference proteome</keyword>
<feature type="chain" id="PRO_5029649474" description="CUB domain-containing protein" evidence="6">
    <location>
        <begin position="20"/>
        <end position="437"/>
    </location>
</feature>
<dbReference type="Gene3D" id="2.60.120.290">
    <property type="entry name" value="Spermadhesin, CUB domain"/>
    <property type="match status" value="2"/>
</dbReference>
<reference evidence="8" key="1">
    <citation type="submission" date="2021-01" db="UniProtKB">
        <authorList>
            <consortium name="EnsemblMetazoa"/>
        </authorList>
    </citation>
    <scope>IDENTIFICATION</scope>
</reference>
<accession>A0A7M5VC55</accession>
<feature type="compositionally biased region" description="Pro residues" evidence="4">
    <location>
        <begin position="382"/>
        <end position="391"/>
    </location>
</feature>
<dbReference type="EnsemblMetazoa" id="CLYHEMT008272.1">
    <property type="protein sequence ID" value="CLYHEMP008272.1"/>
    <property type="gene ID" value="CLYHEMG008272"/>
</dbReference>
<evidence type="ECO:0000256" key="5">
    <source>
        <dbReference type="SAM" id="Phobius"/>
    </source>
</evidence>
<evidence type="ECO:0000256" key="6">
    <source>
        <dbReference type="SAM" id="SignalP"/>
    </source>
</evidence>
<evidence type="ECO:0000313" key="8">
    <source>
        <dbReference type="EnsemblMetazoa" id="CLYHEMP008272.1"/>
    </source>
</evidence>
<proteinExistence type="predicted"/>
<keyword evidence="6" id="KW-0732">Signal</keyword>
<evidence type="ECO:0000259" key="7">
    <source>
        <dbReference type="PROSITE" id="PS01180"/>
    </source>
</evidence>
<dbReference type="PANTHER" id="PTHR24251">
    <property type="entry name" value="OVOCHYMASE-RELATED"/>
    <property type="match status" value="1"/>
</dbReference>
<keyword evidence="5" id="KW-1133">Transmembrane helix</keyword>
<dbReference type="RefSeq" id="XP_066912028.1">
    <property type="nucleotide sequence ID" value="XM_067055927.1"/>
</dbReference>
<dbReference type="SMART" id="SM00042">
    <property type="entry name" value="CUB"/>
    <property type="match status" value="1"/>
</dbReference>
<evidence type="ECO:0000256" key="4">
    <source>
        <dbReference type="SAM" id="MobiDB-lite"/>
    </source>
</evidence>
<dbReference type="AlphaFoldDB" id="A0A7M5VC55"/>
<name>A0A7M5VC55_9CNID</name>
<dbReference type="PANTHER" id="PTHR24251:SF30">
    <property type="entry name" value="MEMBRANE FRIZZLED-RELATED PROTEIN"/>
    <property type="match status" value="1"/>
</dbReference>
<evidence type="ECO:0000256" key="1">
    <source>
        <dbReference type="ARBA" id="ARBA00022737"/>
    </source>
</evidence>
<protein>
    <recommendedName>
        <fullName evidence="7">CUB domain-containing protein</fullName>
    </recommendedName>
</protein>
<dbReference type="InterPro" id="IPR035914">
    <property type="entry name" value="Sperma_CUB_dom_sf"/>
</dbReference>
<evidence type="ECO:0000256" key="2">
    <source>
        <dbReference type="ARBA" id="ARBA00023157"/>
    </source>
</evidence>
<dbReference type="InterPro" id="IPR000859">
    <property type="entry name" value="CUB_dom"/>
</dbReference>
<keyword evidence="2" id="KW-1015">Disulfide bond</keyword>
<dbReference type="GeneID" id="136799238"/>
<feature type="region of interest" description="Disordered" evidence="4">
    <location>
        <begin position="370"/>
        <end position="437"/>
    </location>
</feature>
<organism evidence="8 9">
    <name type="scientific">Clytia hemisphaerica</name>
    <dbReference type="NCBI Taxonomy" id="252671"/>
    <lineage>
        <taxon>Eukaryota</taxon>
        <taxon>Metazoa</taxon>
        <taxon>Cnidaria</taxon>
        <taxon>Hydrozoa</taxon>
        <taxon>Hydroidolina</taxon>
        <taxon>Leptothecata</taxon>
        <taxon>Obeliida</taxon>
        <taxon>Clytiidae</taxon>
        <taxon>Clytia</taxon>
    </lineage>
</organism>
<keyword evidence="1" id="KW-0677">Repeat</keyword>
<feature type="compositionally biased region" description="Polar residues" evidence="4">
    <location>
        <begin position="370"/>
        <end position="379"/>
    </location>
</feature>
<sequence>MLLGVLLIHFLCSITKVDTQGTCGSTLTRSEGTVSSLAPYRRGRDCYWDIKGDFFTTYIKLTWSKFVVDGVMPSCGNDYIEVYKADSNCRKLEKLVRFCSNNLVGHLPHDVYAYNARCLKIHLHSSSKDSSKDTGFVAGYSLISGNIPVTSTTVCKRETKVQNDFGVITSPQWPKAYEKSNLPKYRYDCEWDIKSEKDELIQVNVMDTEFDGSASGYCSYKNRLYLNGEKSVIKSNAYRKTICSSPVPFTWSSEYYKVEIELKGWYQPSQPRRGFAIGFVKYRDETAATRAQLSMILGITFVAVMVIIAIGCFIKRCKARRVTYNSVTYNRDNNQAVIDPGTTSSTTAVIADPNLPLTVNLEKNNIPFNPPSYQSVSNYPQDAPPPYPGPPTRIDAEDTTNLPPVQQLPYPPNQQPPAPYPPNPQMVYPPPYPPPTQ</sequence>
<comment type="caution">
    <text evidence="3">Lacks conserved residue(s) required for the propagation of feature annotation.</text>
</comment>
<feature type="compositionally biased region" description="Pro residues" evidence="4">
    <location>
        <begin position="409"/>
        <end position="437"/>
    </location>
</feature>